<dbReference type="VEuPathDB" id="FungiDB:PNEJI1_000144"/>
<protein>
    <submittedName>
        <fullName evidence="1">Uncharacterized protein</fullName>
    </submittedName>
</protein>
<dbReference type="AlphaFoldDB" id="L0PFG3"/>
<dbReference type="Proteomes" id="UP000010422">
    <property type="component" value="Unassembled WGS sequence"/>
</dbReference>
<comment type="caution">
    <text evidence="1">The sequence shown here is derived from an EMBL/GenBank/DDBJ whole genome shotgun (WGS) entry which is preliminary data.</text>
</comment>
<sequence>METGCNGIGRVWDGNVYSKGAKMRRKQGAAGAEKQCRAPGAGKAVVPGVGAIVAMVMNTGLPGFHVLLSWQRLQGYGPLWLQGCLLTVAS</sequence>
<accession>L0PFG3</accession>
<name>L0PFG3_PNEJI</name>
<reference evidence="1 2" key="1">
    <citation type="journal article" date="2012" name="MBio">
        <title>De novo assembly of the Pneumocystis jirovecii genome from a single bronchoalveolar lavage fluid specimen from a patient.</title>
        <authorList>
            <person name="Cisse O.H."/>
            <person name="Pagni M."/>
            <person name="Hauser P.M."/>
        </authorList>
    </citation>
    <scope>NUCLEOTIDE SEQUENCE [LARGE SCALE GENOMIC DNA]</scope>
    <source>
        <strain evidence="1 2">SE8</strain>
    </source>
</reference>
<dbReference type="EMBL" id="CAKM01000279">
    <property type="protein sequence ID" value="CCJ31141.1"/>
    <property type="molecule type" value="Genomic_DNA"/>
</dbReference>
<evidence type="ECO:0000313" key="1">
    <source>
        <dbReference type="EMBL" id="CCJ31141.1"/>
    </source>
</evidence>
<proteinExistence type="predicted"/>
<evidence type="ECO:0000313" key="2">
    <source>
        <dbReference type="Proteomes" id="UP000010422"/>
    </source>
</evidence>
<organism evidence="2">
    <name type="scientific">Pneumocystis jirovecii</name>
    <name type="common">Human pneumocystis pneumonia agent</name>
    <dbReference type="NCBI Taxonomy" id="42068"/>
    <lineage>
        <taxon>Eukaryota</taxon>
        <taxon>Fungi</taxon>
        <taxon>Dikarya</taxon>
        <taxon>Ascomycota</taxon>
        <taxon>Taphrinomycotina</taxon>
        <taxon>Pneumocystomycetes</taxon>
        <taxon>Pneumocystaceae</taxon>
        <taxon>Pneumocystis</taxon>
    </lineage>
</organism>
<dbReference type="InParanoid" id="L0PFG3"/>
<gene>
    <name evidence="1" type="ORF">PNEJI1_000144</name>
</gene>